<dbReference type="EMBL" id="VBOW01000040">
    <property type="protein sequence ID" value="TMQ58129.1"/>
    <property type="molecule type" value="Genomic_DNA"/>
</dbReference>
<dbReference type="AlphaFoldDB" id="A0A538T3B9"/>
<accession>A0A538T3B9</accession>
<gene>
    <name evidence="1" type="ORF">E6K76_08625</name>
</gene>
<dbReference type="Proteomes" id="UP000316852">
    <property type="component" value="Unassembled WGS sequence"/>
</dbReference>
<reference evidence="1 2" key="1">
    <citation type="journal article" date="2019" name="Nat. Microbiol.">
        <title>Mediterranean grassland soil C-N compound turnover is dependent on rainfall and depth, and is mediated by genomically divergent microorganisms.</title>
        <authorList>
            <person name="Diamond S."/>
            <person name="Andeer P.F."/>
            <person name="Li Z."/>
            <person name="Crits-Christoph A."/>
            <person name="Burstein D."/>
            <person name="Anantharaman K."/>
            <person name="Lane K.R."/>
            <person name="Thomas B.C."/>
            <person name="Pan C."/>
            <person name="Northen T.R."/>
            <person name="Banfield J.F."/>
        </authorList>
    </citation>
    <scope>NUCLEOTIDE SEQUENCE [LARGE SCALE GENOMIC DNA]</scope>
    <source>
        <strain evidence="1">WS_6</strain>
    </source>
</reference>
<organism evidence="1 2">
    <name type="scientific">Eiseniibacteriota bacterium</name>
    <dbReference type="NCBI Taxonomy" id="2212470"/>
    <lineage>
        <taxon>Bacteria</taxon>
        <taxon>Candidatus Eiseniibacteriota</taxon>
    </lineage>
</organism>
<protein>
    <submittedName>
        <fullName evidence="1">Uncharacterized protein</fullName>
    </submittedName>
</protein>
<evidence type="ECO:0000313" key="2">
    <source>
        <dbReference type="Proteomes" id="UP000316852"/>
    </source>
</evidence>
<comment type="caution">
    <text evidence="1">The sequence shown here is derived from an EMBL/GenBank/DDBJ whole genome shotgun (WGS) entry which is preliminary data.</text>
</comment>
<evidence type="ECO:0000313" key="1">
    <source>
        <dbReference type="EMBL" id="TMQ58129.1"/>
    </source>
</evidence>
<sequence length="235" mass="26633">MAYKLLDAFRSLFEGKRYLHRRSNLGNWVALHLYEDLFTLASSRTFTARVRSKIAVVNLANVRRGIKARRGDGTFGEIVPGTPAIEEKGFSVARGMVATVEIGAEAKILAKAMIKQIDRVINDLGGQINEFKRGGGSPLCVGIVGINFAEICRSYEGRRSFLTDGKKHKHPIQEAAEAEKRIVEHAEPKFDQFVILRFRASNERPYRFEWVDSLDTELDYAAALVRLSREYDHRF</sequence>
<name>A0A538T3B9_UNCEI</name>
<proteinExistence type="predicted"/>